<dbReference type="InterPro" id="IPR012337">
    <property type="entry name" value="RNaseH-like_sf"/>
</dbReference>
<keyword evidence="2" id="KW-1185">Reference proteome</keyword>
<reference evidence="1 2" key="1">
    <citation type="submission" date="2018-09" db="EMBL/GenBank/DDBJ databases">
        <authorList>
            <person name="Tagini F."/>
        </authorList>
    </citation>
    <scope>NUCLEOTIDE SEQUENCE [LARGE SCALE GENOMIC DNA]</scope>
    <source>
        <strain evidence="1 2">MK136</strain>
    </source>
</reference>
<dbReference type="EMBL" id="UPHP01000119">
    <property type="protein sequence ID" value="VBA42124.1"/>
    <property type="molecule type" value="Genomic_DNA"/>
</dbReference>
<organism evidence="1 2">
    <name type="scientific">Mycobacterium attenuatum</name>
    <dbReference type="NCBI Taxonomy" id="2341086"/>
    <lineage>
        <taxon>Bacteria</taxon>
        <taxon>Bacillati</taxon>
        <taxon>Actinomycetota</taxon>
        <taxon>Actinomycetes</taxon>
        <taxon>Mycobacteriales</taxon>
        <taxon>Mycobacteriaceae</taxon>
        <taxon>Mycobacterium</taxon>
    </lineage>
</organism>
<evidence type="ECO:0008006" key="3">
    <source>
        <dbReference type="Google" id="ProtNLM"/>
    </source>
</evidence>
<dbReference type="AlphaFoldDB" id="A0A498QBC0"/>
<name>A0A498QBC0_9MYCO</name>
<gene>
    <name evidence="1" type="ORF">LAUMK136_04420</name>
</gene>
<proteinExistence type="predicted"/>
<sequence length="207" mass="23037">MEMLNAYDLTGSYRSAAELCCCSHHTVQKASDNRDRGLPPAVRRAQMIDDWRDVLEGWVADSRGKIRADKAHERLQNLGYAGSDRTTRRAVAEMKTQWRLGNTRVHRPWITEPGLWLQYDFGDGPIVAGRKVILLVAWLAWCHFGVVIALRDRTAPSVFAGLDRVFRILGGAPTYVLTDNEKTVTTGHVAGATAKPSRSAASTVFRC</sequence>
<accession>A0A498QBC0</accession>
<dbReference type="PANTHER" id="PTHR35004">
    <property type="entry name" value="TRANSPOSASE RV3428C-RELATED"/>
    <property type="match status" value="1"/>
</dbReference>
<dbReference type="Proteomes" id="UP000273307">
    <property type="component" value="Unassembled WGS sequence"/>
</dbReference>
<dbReference type="PANTHER" id="PTHR35004:SF7">
    <property type="entry name" value="INTEGRASE PROTEIN"/>
    <property type="match status" value="1"/>
</dbReference>
<evidence type="ECO:0000313" key="2">
    <source>
        <dbReference type="Proteomes" id="UP000273307"/>
    </source>
</evidence>
<dbReference type="SUPFAM" id="SSF53098">
    <property type="entry name" value="Ribonuclease H-like"/>
    <property type="match status" value="1"/>
</dbReference>
<protein>
    <recommendedName>
        <fullName evidence="3">Integrase catalytic domain-containing protein</fullName>
    </recommendedName>
</protein>
<evidence type="ECO:0000313" key="1">
    <source>
        <dbReference type="EMBL" id="VBA42124.1"/>
    </source>
</evidence>